<organism evidence="2 3">
    <name type="scientific">Pararoseomonas baculiformis</name>
    <dbReference type="NCBI Taxonomy" id="2820812"/>
    <lineage>
        <taxon>Bacteria</taxon>
        <taxon>Pseudomonadati</taxon>
        <taxon>Pseudomonadota</taxon>
        <taxon>Alphaproteobacteria</taxon>
        <taxon>Acetobacterales</taxon>
        <taxon>Acetobacteraceae</taxon>
        <taxon>Pararoseomonas</taxon>
    </lineage>
</organism>
<proteinExistence type="predicted"/>
<feature type="signal peptide" evidence="1">
    <location>
        <begin position="1"/>
        <end position="22"/>
    </location>
</feature>
<dbReference type="RefSeq" id="WP_209379055.1">
    <property type="nucleotide sequence ID" value="NZ_JAGIZB010000006.1"/>
</dbReference>
<evidence type="ECO:0000256" key="1">
    <source>
        <dbReference type="SAM" id="SignalP"/>
    </source>
</evidence>
<sequence length="125" mass="13600">MHRYKRLVLAGLIALCATGARADVIVANNTRLSISVVVADATGRRAPPFCLVNYNRFLTMTEADRSFGPGRTVHVLVVAYESERCTGNILRSDWNGPYVVGRTGLVVTVEGTKGTWPLSLKTSAY</sequence>
<keyword evidence="3" id="KW-1185">Reference proteome</keyword>
<keyword evidence="1" id="KW-0732">Signal</keyword>
<comment type="caution">
    <text evidence="2">The sequence shown here is derived from an EMBL/GenBank/DDBJ whole genome shotgun (WGS) entry which is preliminary data.</text>
</comment>
<protein>
    <submittedName>
        <fullName evidence="2">Uncharacterized protein</fullName>
    </submittedName>
</protein>
<dbReference type="EMBL" id="JAGIZB010000006">
    <property type="protein sequence ID" value="MBP0444835.1"/>
    <property type="molecule type" value="Genomic_DNA"/>
</dbReference>
<name>A0ABS4AE59_9PROT</name>
<evidence type="ECO:0000313" key="2">
    <source>
        <dbReference type="EMBL" id="MBP0444835.1"/>
    </source>
</evidence>
<evidence type="ECO:0000313" key="3">
    <source>
        <dbReference type="Proteomes" id="UP000681594"/>
    </source>
</evidence>
<reference evidence="2 3" key="1">
    <citation type="submission" date="2021-03" db="EMBL/GenBank/DDBJ databases">
        <authorList>
            <person name="So Y."/>
        </authorList>
    </citation>
    <scope>NUCLEOTIDE SEQUENCE [LARGE SCALE GENOMIC DNA]</scope>
    <source>
        <strain evidence="2 3">SSH11</strain>
    </source>
</reference>
<gene>
    <name evidence="2" type="ORF">J8J14_08565</name>
</gene>
<feature type="chain" id="PRO_5046744172" evidence="1">
    <location>
        <begin position="23"/>
        <end position="125"/>
    </location>
</feature>
<accession>A0ABS4AE59</accession>
<dbReference type="Proteomes" id="UP000681594">
    <property type="component" value="Unassembled WGS sequence"/>
</dbReference>